<dbReference type="AlphaFoldDB" id="A0AAD6S1T8"/>
<comment type="caution">
    <text evidence="1">The sequence shown here is derived from an EMBL/GenBank/DDBJ whole genome shotgun (WGS) entry which is preliminary data.</text>
</comment>
<dbReference type="EMBL" id="JARJCM010000309">
    <property type="protein sequence ID" value="KAJ7019052.1"/>
    <property type="molecule type" value="Genomic_DNA"/>
</dbReference>
<organism evidence="1 2">
    <name type="scientific">Mycena alexandri</name>
    <dbReference type="NCBI Taxonomy" id="1745969"/>
    <lineage>
        <taxon>Eukaryota</taxon>
        <taxon>Fungi</taxon>
        <taxon>Dikarya</taxon>
        <taxon>Basidiomycota</taxon>
        <taxon>Agaricomycotina</taxon>
        <taxon>Agaricomycetes</taxon>
        <taxon>Agaricomycetidae</taxon>
        <taxon>Agaricales</taxon>
        <taxon>Marasmiineae</taxon>
        <taxon>Mycenaceae</taxon>
        <taxon>Mycena</taxon>
    </lineage>
</organism>
<sequence length="207" mass="22655">MDGSLDLNHSTGFASLPTEVGLAVLQDVPYADRTRFAAASHLAGALVAESLQSAAIQLLLHFHLVYADIRLLLTATGRRSLQGDLDFLVGAGDIPDYQNINGIKQYRTRGFNILLDEYDEPHDCGIDFSCPATLRISDDAGCSFSAFPTWSYSNEAVMPPPTVWSMGGTGCPQGILSRGNVRLWAASYSSTKRWRRHIEECCDDENP</sequence>
<gene>
    <name evidence="1" type="ORF">C8F04DRAFT_1198141</name>
</gene>
<dbReference type="Proteomes" id="UP001218188">
    <property type="component" value="Unassembled WGS sequence"/>
</dbReference>
<name>A0AAD6S1T8_9AGAR</name>
<evidence type="ECO:0000313" key="1">
    <source>
        <dbReference type="EMBL" id="KAJ7019052.1"/>
    </source>
</evidence>
<reference evidence="1" key="1">
    <citation type="submission" date="2023-03" db="EMBL/GenBank/DDBJ databases">
        <title>Massive genome expansion in bonnet fungi (Mycena s.s.) driven by repeated elements and novel gene families across ecological guilds.</title>
        <authorList>
            <consortium name="Lawrence Berkeley National Laboratory"/>
            <person name="Harder C.B."/>
            <person name="Miyauchi S."/>
            <person name="Viragh M."/>
            <person name="Kuo A."/>
            <person name="Thoen E."/>
            <person name="Andreopoulos B."/>
            <person name="Lu D."/>
            <person name="Skrede I."/>
            <person name="Drula E."/>
            <person name="Henrissat B."/>
            <person name="Morin E."/>
            <person name="Kohler A."/>
            <person name="Barry K."/>
            <person name="LaButti K."/>
            <person name="Morin E."/>
            <person name="Salamov A."/>
            <person name="Lipzen A."/>
            <person name="Mereny Z."/>
            <person name="Hegedus B."/>
            <person name="Baldrian P."/>
            <person name="Stursova M."/>
            <person name="Weitz H."/>
            <person name="Taylor A."/>
            <person name="Grigoriev I.V."/>
            <person name="Nagy L.G."/>
            <person name="Martin F."/>
            <person name="Kauserud H."/>
        </authorList>
    </citation>
    <scope>NUCLEOTIDE SEQUENCE</scope>
    <source>
        <strain evidence="1">CBHHK200</strain>
    </source>
</reference>
<keyword evidence="2" id="KW-1185">Reference proteome</keyword>
<evidence type="ECO:0000313" key="2">
    <source>
        <dbReference type="Proteomes" id="UP001218188"/>
    </source>
</evidence>
<accession>A0AAD6S1T8</accession>
<proteinExistence type="predicted"/>
<protein>
    <submittedName>
        <fullName evidence="1">Uncharacterized protein</fullName>
    </submittedName>
</protein>